<dbReference type="InterPro" id="IPR001789">
    <property type="entry name" value="Sig_transdc_resp-reg_receiver"/>
</dbReference>
<keyword evidence="1 2" id="KW-0597">Phosphoprotein</keyword>
<dbReference type="EMBL" id="JELX01000936">
    <property type="protein sequence ID" value="KYF60398.1"/>
    <property type="molecule type" value="Genomic_DNA"/>
</dbReference>
<evidence type="ECO:0000256" key="2">
    <source>
        <dbReference type="PROSITE-ProRule" id="PRU00169"/>
    </source>
</evidence>
<feature type="modified residue" description="4-aspartylphosphate" evidence="2">
    <location>
        <position position="152"/>
    </location>
</feature>
<keyword evidence="4" id="KW-0472">Membrane</keyword>
<proteinExistence type="predicted"/>
<evidence type="ECO:0000313" key="7">
    <source>
        <dbReference type="Proteomes" id="UP000075604"/>
    </source>
</evidence>
<sequence length="221" mass="24316">MEHLPKLVEGLATLLWPIVVLFVVVRFQPVLAELIQSAKSRRFTVKVAGNELTMEEVREQQSSLLAELQERLTAVERQLKVTEVARADGANDIAPPPRKKTGAILWVDDNPRNNSLLAEMLMRKGKKVDVATSTDGGLELLSRRAYDVVITDMGRLERGRYVEDAGVVLTRAIRSKSEDIPVVVFCGEAKAQKYHEEALAAGAKVITTSSVDLLGAVEQLS</sequence>
<evidence type="ECO:0000256" key="1">
    <source>
        <dbReference type="ARBA" id="ARBA00022553"/>
    </source>
</evidence>
<dbReference type="Proteomes" id="UP000075604">
    <property type="component" value="Unassembled WGS sequence"/>
</dbReference>
<keyword evidence="4" id="KW-1133">Transmembrane helix</keyword>
<evidence type="ECO:0000256" key="4">
    <source>
        <dbReference type="SAM" id="Phobius"/>
    </source>
</evidence>
<dbReference type="CDD" id="cd00156">
    <property type="entry name" value="REC"/>
    <property type="match status" value="1"/>
</dbReference>
<feature type="transmembrane region" description="Helical" evidence="4">
    <location>
        <begin position="14"/>
        <end position="32"/>
    </location>
</feature>
<dbReference type="AlphaFoldDB" id="A0A150PYF1"/>
<protein>
    <recommendedName>
        <fullName evidence="5">Response regulatory domain-containing protein</fullName>
    </recommendedName>
</protein>
<accession>A0A150PYF1</accession>
<evidence type="ECO:0000256" key="3">
    <source>
        <dbReference type="SAM" id="Coils"/>
    </source>
</evidence>
<organism evidence="6 7">
    <name type="scientific">Sorangium cellulosum</name>
    <name type="common">Polyangium cellulosum</name>
    <dbReference type="NCBI Taxonomy" id="56"/>
    <lineage>
        <taxon>Bacteria</taxon>
        <taxon>Pseudomonadati</taxon>
        <taxon>Myxococcota</taxon>
        <taxon>Polyangia</taxon>
        <taxon>Polyangiales</taxon>
        <taxon>Polyangiaceae</taxon>
        <taxon>Sorangium</taxon>
    </lineage>
</organism>
<dbReference type="Pfam" id="PF00072">
    <property type="entry name" value="Response_reg"/>
    <property type="match status" value="1"/>
</dbReference>
<comment type="caution">
    <text evidence="6">The sequence shown here is derived from an EMBL/GenBank/DDBJ whole genome shotgun (WGS) entry which is preliminary data.</text>
</comment>
<feature type="coiled-coil region" evidence="3">
    <location>
        <begin position="58"/>
        <end position="85"/>
    </location>
</feature>
<keyword evidence="3" id="KW-0175">Coiled coil</keyword>
<feature type="domain" description="Response regulatory" evidence="5">
    <location>
        <begin position="103"/>
        <end position="221"/>
    </location>
</feature>
<evidence type="ECO:0000313" key="6">
    <source>
        <dbReference type="EMBL" id="KYF60398.1"/>
    </source>
</evidence>
<dbReference type="Gene3D" id="3.40.50.2300">
    <property type="match status" value="1"/>
</dbReference>
<dbReference type="PROSITE" id="PS50110">
    <property type="entry name" value="RESPONSE_REGULATORY"/>
    <property type="match status" value="1"/>
</dbReference>
<evidence type="ECO:0000259" key="5">
    <source>
        <dbReference type="PROSITE" id="PS50110"/>
    </source>
</evidence>
<dbReference type="InterPro" id="IPR050595">
    <property type="entry name" value="Bact_response_regulator"/>
</dbReference>
<dbReference type="InterPro" id="IPR011006">
    <property type="entry name" value="CheY-like_superfamily"/>
</dbReference>
<dbReference type="PANTHER" id="PTHR44591:SF3">
    <property type="entry name" value="RESPONSE REGULATORY DOMAIN-CONTAINING PROTEIN"/>
    <property type="match status" value="1"/>
</dbReference>
<reference evidence="6 7" key="1">
    <citation type="submission" date="2014-02" db="EMBL/GenBank/DDBJ databases">
        <title>The small core and large imbalanced accessory genome model reveals a collaborative survival strategy of Sorangium cellulosum strains in nature.</title>
        <authorList>
            <person name="Han K."/>
            <person name="Peng R."/>
            <person name="Blom J."/>
            <person name="Li Y.-Z."/>
        </authorList>
    </citation>
    <scope>NUCLEOTIDE SEQUENCE [LARGE SCALE GENOMIC DNA]</scope>
    <source>
        <strain evidence="6 7">So0157-18</strain>
    </source>
</reference>
<keyword evidence="4" id="KW-0812">Transmembrane</keyword>
<name>A0A150PYF1_SORCE</name>
<dbReference type="SUPFAM" id="SSF52172">
    <property type="entry name" value="CheY-like"/>
    <property type="match status" value="1"/>
</dbReference>
<dbReference type="GO" id="GO:0000160">
    <property type="term" value="P:phosphorelay signal transduction system"/>
    <property type="evidence" value="ECO:0007669"/>
    <property type="project" value="InterPro"/>
</dbReference>
<dbReference type="PANTHER" id="PTHR44591">
    <property type="entry name" value="STRESS RESPONSE REGULATOR PROTEIN 1"/>
    <property type="match status" value="1"/>
</dbReference>
<gene>
    <name evidence="6" type="ORF">BE04_38455</name>
</gene>